<dbReference type="InterPro" id="IPR023940">
    <property type="entry name" value="DHDPR_bac"/>
</dbReference>
<comment type="catalytic activity">
    <reaction evidence="11 13">
        <text>(S)-2,3,4,5-tetrahydrodipicolinate + NADP(+) + H2O = (2S,4S)-4-hydroxy-2,3,4,5-tetrahydrodipicolinate + NADPH + H(+)</text>
        <dbReference type="Rhea" id="RHEA:35331"/>
        <dbReference type="ChEBI" id="CHEBI:15377"/>
        <dbReference type="ChEBI" id="CHEBI:15378"/>
        <dbReference type="ChEBI" id="CHEBI:16845"/>
        <dbReference type="ChEBI" id="CHEBI:57783"/>
        <dbReference type="ChEBI" id="CHEBI:58349"/>
        <dbReference type="ChEBI" id="CHEBI:67139"/>
        <dbReference type="EC" id="1.17.1.8"/>
    </reaction>
</comment>
<evidence type="ECO:0000256" key="1">
    <source>
        <dbReference type="ARBA" id="ARBA00006642"/>
    </source>
</evidence>
<sequence>MADKSQSTRKIKIGLLGSTGRVGRLLIDEILACAEATLSVIFVREKLDFPQILQNGQNLQSEQNPQNTIVTNDLDTLIKSCEVIIDFSSKQGTASLLSALKSATDSSESKSPACVIGTTGLDKEDFALMESLGKRVPILYAANMSLGVATLCKVVEEVARKLQSADIEISEIHHRFKKDAPSGTALALAHSCAKGRGSKSQNFITDRVSAGARQSGQISITSLRGGDVAGRHTVGFYLDGEYLEFTHNATSRATFAKGALACALWLSKQNPKLYCIDDMLANNS</sequence>
<dbReference type="Pfam" id="PF05173">
    <property type="entry name" value="DapB_C"/>
    <property type="match status" value="1"/>
</dbReference>
<evidence type="ECO:0000313" key="16">
    <source>
        <dbReference type="EMBL" id="ETD25019.1"/>
    </source>
</evidence>
<keyword evidence="17" id="KW-1185">Reference proteome</keyword>
<organism evidence="16 17">
    <name type="scientific">Helicobacter macacae MIT 99-5501</name>
    <dbReference type="NCBI Taxonomy" id="1357400"/>
    <lineage>
        <taxon>Bacteria</taxon>
        <taxon>Pseudomonadati</taxon>
        <taxon>Campylobacterota</taxon>
        <taxon>Epsilonproteobacteria</taxon>
        <taxon>Campylobacterales</taxon>
        <taxon>Helicobacteraceae</taxon>
        <taxon>Helicobacter</taxon>
    </lineage>
</organism>
<comment type="similarity">
    <text evidence="1 13">Belongs to the DapB family.</text>
</comment>
<keyword evidence="8 13" id="KW-0457">Lysine biosynthesis</keyword>
<keyword evidence="3 13" id="KW-0028">Amino-acid biosynthesis</keyword>
<evidence type="ECO:0000256" key="9">
    <source>
        <dbReference type="ARBA" id="ARBA00037922"/>
    </source>
</evidence>
<dbReference type="OrthoDB" id="9790352at2"/>
<dbReference type="EMBL" id="AZJI01000001">
    <property type="protein sequence ID" value="ETD25019.1"/>
    <property type="molecule type" value="Genomic_DNA"/>
</dbReference>
<dbReference type="PIRSF" id="PIRSF000161">
    <property type="entry name" value="DHPR"/>
    <property type="match status" value="1"/>
</dbReference>
<evidence type="ECO:0000256" key="4">
    <source>
        <dbReference type="ARBA" id="ARBA00022857"/>
    </source>
</evidence>
<evidence type="ECO:0000256" key="13">
    <source>
        <dbReference type="HAMAP-Rule" id="MF_00102"/>
    </source>
</evidence>
<dbReference type="UniPathway" id="UPA00034">
    <property type="reaction ID" value="UER00018"/>
</dbReference>
<dbReference type="EC" id="1.17.1.8" evidence="10 13"/>
<feature type="domain" description="Dihydrodipicolinate reductase N-terminal" evidence="14">
    <location>
        <begin position="11"/>
        <end position="144"/>
    </location>
</feature>
<dbReference type="NCBIfam" id="TIGR00036">
    <property type="entry name" value="dapB"/>
    <property type="match status" value="1"/>
</dbReference>
<comment type="pathway">
    <text evidence="9 13">Amino-acid biosynthesis; L-lysine biosynthesis via DAP pathway; (S)-tetrahydrodipicolinate from L-aspartate: step 4/4.</text>
</comment>
<comment type="subcellular location">
    <subcellularLocation>
        <location evidence="13">Cytoplasm</location>
    </subcellularLocation>
</comment>
<feature type="binding site" evidence="13">
    <location>
        <begin position="141"/>
        <end position="144"/>
    </location>
    <ligand>
        <name>NAD(+)</name>
        <dbReference type="ChEBI" id="CHEBI:57540"/>
    </ligand>
</feature>
<dbReference type="GO" id="GO:0005829">
    <property type="term" value="C:cytosol"/>
    <property type="evidence" value="ECO:0007669"/>
    <property type="project" value="TreeGrafter"/>
</dbReference>
<keyword evidence="7 13" id="KW-0520">NAD</keyword>
<evidence type="ECO:0000256" key="8">
    <source>
        <dbReference type="ARBA" id="ARBA00023154"/>
    </source>
</evidence>
<comment type="function">
    <text evidence="13">Catalyzes the conversion of 4-hydroxy-tetrahydrodipicolinate (HTPA) to tetrahydrodipicolinate.</text>
</comment>
<comment type="catalytic activity">
    <reaction evidence="12 13">
        <text>(S)-2,3,4,5-tetrahydrodipicolinate + NAD(+) + H2O = (2S,4S)-4-hydroxy-2,3,4,5-tetrahydrodipicolinate + NADH + H(+)</text>
        <dbReference type="Rhea" id="RHEA:35323"/>
        <dbReference type="ChEBI" id="CHEBI:15377"/>
        <dbReference type="ChEBI" id="CHEBI:15378"/>
        <dbReference type="ChEBI" id="CHEBI:16845"/>
        <dbReference type="ChEBI" id="CHEBI:57540"/>
        <dbReference type="ChEBI" id="CHEBI:57945"/>
        <dbReference type="ChEBI" id="CHEBI:67139"/>
        <dbReference type="EC" id="1.17.1.8"/>
    </reaction>
</comment>
<dbReference type="Proteomes" id="UP000018731">
    <property type="component" value="Unassembled WGS sequence"/>
</dbReference>
<dbReference type="SUPFAM" id="SSF51735">
    <property type="entry name" value="NAD(P)-binding Rossmann-fold domains"/>
    <property type="match status" value="1"/>
</dbReference>
<protein>
    <recommendedName>
        <fullName evidence="10 13">4-hydroxy-tetrahydrodipicolinate reductase</fullName>
        <shortName evidence="13">HTPA reductase</shortName>
        <ecNumber evidence="10 13">1.17.1.8</ecNumber>
    </recommendedName>
</protein>
<dbReference type="InterPro" id="IPR000846">
    <property type="entry name" value="DapB_N"/>
</dbReference>
<keyword evidence="2 13" id="KW-0963">Cytoplasm</keyword>
<dbReference type="GO" id="GO:0016726">
    <property type="term" value="F:oxidoreductase activity, acting on CH or CH2 groups, NAD or NADP as acceptor"/>
    <property type="evidence" value="ECO:0007669"/>
    <property type="project" value="UniProtKB-UniRule"/>
</dbReference>
<gene>
    <name evidence="13" type="primary">dapB</name>
    <name evidence="16" type="ORF">HMPREF2086_00354</name>
</gene>
<dbReference type="Pfam" id="PF01113">
    <property type="entry name" value="DapB_N"/>
    <property type="match status" value="1"/>
</dbReference>
<keyword evidence="4 13" id="KW-0521">NADP</keyword>
<accession>V8CCE9</accession>
<evidence type="ECO:0000256" key="2">
    <source>
        <dbReference type="ARBA" id="ARBA00022490"/>
    </source>
</evidence>
<dbReference type="PATRIC" id="fig|1357400.3.peg.485"/>
<dbReference type="Gene3D" id="3.40.50.720">
    <property type="entry name" value="NAD(P)-binding Rossmann-like Domain"/>
    <property type="match status" value="1"/>
</dbReference>
<feature type="active site" description="Proton donor" evidence="13">
    <location>
        <position position="177"/>
    </location>
</feature>
<evidence type="ECO:0000256" key="6">
    <source>
        <dbReference type="ARBA" id="ARBA00023002"/>
    </source>
</evidence>
<evidence type="ECO:0000313" key="17">
    <source>
        <dbReference type="Proteomes" id="UP000018731"/>
    </source>
</evidence>
<dbReference type="GO" id="GO:0050661">
    <property type="term" value="F:NADP binding"/>
    <property type="evidence" value="ECO:0007669"/>
    <property type="project" value="UniProtKB-UniRule"/>
</dbReference>
<comment type="caution">
    <text evidence="16">The sequence shown here is derived from an EMBL/GenBank/DDBJ whole genome shotgun (WGS) entry which is preliminary data.</text>
</comment>
<evidence type="ECO:0000256" key="5">
    <source>
        <dbReference type="ARBA" id="ARBA00022915"/>
    </source>
</evidence>
<evidence type="ECO:0000259" key="15">
    <source>
        <dbReference type="Pfam" id="PF05173"/>
    </source>
</evidence>
<dbReference type="STRING" id="1357400.HMPREF2086_00354"/>
<comment type="caution">
    <text evidence="13">Was originally thought to be a dihydrodipicolinate reductase (DHDPR), catalyzing the conversion of dihydrodipicolinate to tetrahydrodipicolinate. However, it was shown in E.coli that the substrate of the enzymatic reaction is not dihydrodipicolinate (DHDP) but in fact (2S,4S)-4-hydroxy-2,3,4,5-tetrahydrodipicolinic acid (HTPA), the product released by the DapA-catalyzed reaction.</text>
</comment>
<dbReference type="PROSITE" id="PS01298">
    <property type="entry name" value="DAPB"/>
    <property type="match status" value="1"/>
</dbReference>
<evidence type="ECO:0000256" key="10">
    <source>
        <dbReference type="ARBA" id="ARBA00038983"/>
    </source>
</evidence>
<keyword evidence="6 13" id="KW-0560">Oxidoreductase</keyword>
<dbReference type="SUPFAM" id="SSF55347">
    <property type="entry name" value="Glyceraldehyde-3-phosphate dehydrogenase-like, C-terminal domain"/>
    <property type="match status" value="1"/>
</dbReference>
<dbReference type="GO" id="GO:0008839">
    <property type="term" value="F:4-hydroxy-tetrahydrodipicolinate reductase"/>
    <property type="evidence" value="ECO:0007669"/>
    <property type="project" value="UniProtKB-UniRule"/>
</dbReference>
<reference evidence="16 17" key="1">
    <citation type="journal article" date="2014" name="Genome Announc.">
        <title>Draft genome sequences of six enterohepatic helicobacter species isolated from humans and one from rhesus macaques.</title>
        <authorList>
            <person name="Shen Z."/>
            <person name="Sheh A."/>
            <person name="Young S.K."/>
            <person name="Abouelliel A."/>
            <person name="Ward D.V."/>
            <person name="Earl A.M."/>
            <person name="Fox J.G."/>
        </authorList>
    </citation>
    <scope>NUCLEOTIDE SEQUENCE [LARGE SCALE GENOMIC DNA]</scope>
    <source>
        <strain evidence="16 17">MIT 99-5501</strain>
    </source>
</reference>
<dbReference type="InterPro" id="IPR036291">
    <property type="entry name" value="NAD(P)-bd_dom_sf"/>
</dbReference>
<evidence type="ECO:0000256" key="3">
    <source>
        <dbReference type="ARBA" id="ARBA00022605"/>
    </source>
</evidence>
<dbReference type="PANTHER" id="PTHR20836:SF0">
    <property type="entry name" value="4-HYDROXY-TETRAHYDRODIPICOLINATE REDUCTASE 1, CHLOROPLASTIC-RELATED"/>
    <property type="match status" value="1"/>
</dbReference>
<dbReference type="Gene3D" id="3.30.360.10">
    <property type="entry name" value="Dihydrodipicolinate Reductase, domain 2"/>
    <property type="match status" value="1"/>
</dbReference>
<proteinExistence type="inferred from homology"/>
<feature type="domain" description="Dihydrodipicolinate reductase C-terminal" evidence="15">
    <location>
        <begin position="147"/>
        <end position="280"/>
    </location>
</feature>
<dbReference type="RefSeq" id="WP_023927021.1">
    <property type="nucleotide sequence ID" value="NZ_KI669454.1"/>
</dbReference>
<feature type="binding site" evidence="13">
    <location>
        <begin position="17"/>
        <end position="22"/>
    </location>
    <ligand>
        <name>NAD(+)</name>
        <dbReference type="ChEBI" id="CHEBI:57540"/>
    </ligand>
</feature>
<comment type="caution">
    <text evidence="13">Lacks conserved residue(s) required for the propagation of feature annotation.</text>
</comment>
<dbReference type="PANTHER" id="PTHR20836">
    <property type="entry name" value="DIHYDRODIPICOLINATE REDUCTASE"/>
    <property type="match status" value="1"/>
</dbReference>
<dbReference type="CDD" id="cd02274">
    <property type="entry name" value="DHDPR_N"/>
    <property type="match status" value="1"/>
</dbReference>
<name>V8CCE9_9HELI</name>
<dbReference type="HOGENOM" id="CLU_047479_2_1_7"/>
<dbReference type="eggNOG" id="COG0289">
    <property type="taxonomic scope" value="Bacteria"/>
</dbReference>
<dbReference type="GO" id="GO:0019877">
    <property type="term" value="P:diaminopimelate biosynthetic process"/>
    <property type="evidence" value="ECO:0007669"/>
    <property type="project" value="UniProtKB-UniRule"/>
</dbReference>
<feature type="binding site" evidence="13">
    <location>
        <position position="174"/>
    </location>
    <ligand>
        <name>(S)-2,3,4,5-tetrahydrodipicolinate</name>
        <dbReference type="ChEBI" id="CHEBI:16845"/>
    </ligand>
</feature>
<dbReference type="AlphaFoldDB" id="V8CCE9"/>
<keyword evidence="5 13" id="KW-0220">Diaminopimelate biosynthesis</keyword>
<dbReference type="GO" id="GO:0051287">
    <property type="term" value="F:NAD binding"/>
    <property type="evidence" value="ECO:0007669"/>
    <property type="project" value="UniProtKB-UniRule"/>
</dbReference>
<feature type="binding site" evidence="13">
    <location>
        <begin position="117"/>
        <end position="119"/>
    </location>
    <ligand>
        <name>NAD(+)</name>
        <dbReference type="ChEBI" id="CHEBI:57540"/>
    </ligand>
</feature>
<evidence type="ECO:0000256" key="7">
    <source>
        <dbReference type="ARBA" id="ARBA00023027"/>
    </source>
</evidence>
<evidence type="ECO:0000259" key="14">
    <source>
        <dbReference type="Pfam" id="PF01113"/>
    </source>
</evidence>
<feature type="binding site" evidence="13">
    <location>
        <begin position="183"/>
        <end position="184"/>
    </location>
    <ligand>
        <name>(S)-2,3,4,5-tetrahydrodipicolinate</name>
        <dbReference type="ChEBI" id="CHEBI:16845"/>
    </ligand>
</feature>
<evidence type="ECO:0000256" key="11">
    <source>
        <dbReference type="ARBA" id="ARBA00049080"/>
    </source>
</evidence>
<dbReference type="GO" id="GO:0009089">
    <property type="term" value="P:lysine biosynthetic process via diaminopimelate"/>
    <property type="evidence" value="ECO:0007669"/>
    <property type="project" value="UniProtKB-UniRule"/>
</dbReference>
<dbReference type="InterPro" id="IPR022663">
    <property type="entry name" value="DapB_C"/>
</dbReference>
<feature type="active site" description="Proton donor/acceptor" evidence="13">
    <location>
        <position position="173"/>
    </location>
</feature>
<dbReference type="InterPro" id="IPR022664">
    <property type="entry name" value="DapB_N_CS"/>
</dbReference>
<dbReference type="HAMAP" id="MF_00102">
    <property type="entry name" value="DapB"/>
    <property type="match status" value="1"/>
</dbReference>
<comment type="subunit">
    <text evidence="13">Homotetramer.</text>
</comment>
<evidence type="ECO:0000256" key="12">
    <source>
        <dbReference type="ARBA" id="ARBA00049396"/>
    </source>
</evidence>